<reference evidence="1 3" key="1">
    <citation type="submission" date="2019-08" db="EMBL/GenBank/DDBJ databases">
        <title>Draft genome sequence of Citrobacter portucalensis strain isolated from green turtle.</title>
        <authorList>
            <person name="Fernandes M.R."/>
            <person name="Sellera F.P."/>
            <person name="Goldeberg D.W."/>
            <person name="Costa D.C."/>
            <person name="Lincopan N."/>
        </authorList>
    </citation>
    <scope>NUCLEOTIDE SEQUENCE [LARGE SCALE GENOMIC DNA]</scope>
    <source>
        <strain evidence="1 3">TV06</strain>
    </source>
</reference>
<proteinExistence type="predicted"/>
<evidence type="ECO:0000313" key="3">
    <source>
        <dbReference type="Proteomes" id="UP000323297"/>
    </source>
</evidence>
<dbReference type="EMBL" id="VTZD01000024">
    <property type="protein sequence ID" value="KAA1141938.1"/>
    <property type="molecule type" value="Genomic_DNA"/>
</dbReference>
<gene>
    <name evidence="1" type="ORF">D3H66_19375</name>
    <name evidence="2" type="ORF">PEY55_27345</name>
</gene>
<organism evidence="1 3">
    <name type="scientific">Citrobacter portucalensis</name>
    <dbReference type="NCBI Taxonomy" id="1639133"/>
    <lineage>
        <taxon>Bacteria</taxon>
        <taxon>Pseudomonadati</taxon>
        <taxon>Pseudomonadota</taxon>
        <taxon>Gammaproteobacteria</taxon>
        <taxon>Enterobacterales</taxon>
        <taxon>Enterobacteriaceae</taxon>
        <taxon>Citrobacter</taxon>
        <taxon>Citrobacter freundii complex</taxon>
    </lineage>
</organism>
<reference evidence="2" key="3">
    <citation type="submission" date="2023-01" db="EMBL/GenBank/DDBJ databases">
        <authorList>
            <person name="Hamerlinck H."/>
            <person name="Aerssens A."/>
            <person name="Boelens J."/>
            <person name="Messiaen A.-S."/>
            <person name="Vandendriessche S."/>
            <person name="Velghe A."/>
            <person name="Verhasselt B."/>
            <person name="Leroux-Roels I."/>
        </authorList>
    </citation>
    <scope>NUCLEOTIDE SEQUENCE</scope>
    <source>
        <strain evidence="2">UZG-GERCF-220920-Env23</strain>
    </source>
</reference>
<comment type="caution">
    <text evidence="1">The sequence shown here is derived from an EMBL/GenBank/DDBJ whole genome shotgun (WGS) entry which is preliminary data.</text>
</comment>
<accession>A0A5B0SVM9</accession>
<reference evidence="2" key="2">
    <citation type="journal article" date="2023" name="Antimicrob Resist Infect Control">
        <title>Sanitary installations and wastewater plumbing as reservoir for the long-term circulation and transmission of carbapenemase producing Citrobacter freundii clones in a hospital setting.</title>
        <authorList>
            <person name="Hamerlinck H."/>
            <person name="Aerssens A."/>
            <person name="Boelens J."/>
            <person name="Dehaene A."/>
            <person name="McMahon M."/>
            <person name="Messiaen A.S."/>
            <person name="Vandendriessche S."/>
            <person name="Velghe A."/>
            <person name="Leroux-Roels I."/>
            <person name="Verhasselt B."/>
        </authorList>
    </citation>
    <scope>NUCLEOTIDE SEQUENCE</scope>
    <source>
        <strain evidence="2">UZG-GERCF-220920-Env23</strain>
    </source>
</reference>
<name>A0A5B0SVM9_9ENTR</name>
<dbReference type="RefSeq" id="WP_044702631.1">
    <property type="nucleotide sequence ID" value="NZ_CABDXB010000003.1"/>
</dbReference>
<dbReference type="EMBL" id="JAQIHS010000075">
    <property type="protein sequence ID" value="MDN4371972.1"/>
    <property type="molecule type" value="Genomic_DNA"/>
</dbReference>
<protein>
    <submittedName>
        <fullName evidence="1">Uncharacterized protein</fullName>
    </submittedName>
</protein>
<sequence length="99" mass="12039">MAKLSFSEQKKLEESLKYIPLPKMCNTDDNLWIKSYLKRLPERYRQEVANLYSIIFLRKLHDRNLHEMKRISMARRTANVMLYNIVDLFEKRNKNDNDC</sequence>
<dbReference type="Proteomes" id="UP000323297">
    <property type="component" value="Unassembled WGS sequence"/>
</dbReference>
<dbReference type="Proteomes" id="UP001169985">
    <property type="component" value="Unassembled WGS sequence"/>
</dbReference>
<dbReference type="AlphaFoldDB" id="A0A5B0SVM9"/>
<evidence type="ECO:0000313" key="1">
    <source>
        <dbReference type="EMBL" id="KAA1141938.1"/>
    </source>
</evidence>
<evidence type="ECO:0000313" key="2">
    <source>
        <dbReference type="EMBL" id="MDN4371972.1"/>
    </source>
</evidence>